<dbReference type="KEGG" id="plon:Pla110_22450"/>
<dbReference type="GO" id="GO:0009007">
    <property type="term" value="F:site-specific DNA-methyltransferase (adenine-specific) activity"/>
    <property type="evidence" value="ECO:0007669"/>
    <property type="project" value="UniProtKB-UniRule"/>
</dbReference>
<dbReference type="InterPro" id="IPR001387">
    <property type="entry name" value="Cro/C1-type_HTH"/>
</dbReference>
<dbReference type="PRINTS" id="PR00505">
    <property type="entry name" value="D12N6MTFRASE"/>
</dbReference>
<dbReference type="PANTHER" id="PTHR30481:SF3">
    <property type="entry name" value="DNA ADENINE METHYLASE"/>
    <property type="match status" value="1"/>
</dbReference>
<proteinExistence type="inferred from homology"/>
<dbReference type="GO" id="GO:0009307">
    <property type="term" value="P:DNA restriction-modification system"/>
    <property type="evidence" value="ECO:0007669"/>
    <property type="project" value="InterPro"/>
</dbReference>
<evidence type="ECO:0000313" key="9">
    <source>
        <dbReference type="Proteomes" id="UP000317178"/>
    </source>
</evidence>
<dbReference type="Pfam" id="PF02086">
    <property type="entry name" value="MethyltransfD12"/>
    <property type="match status" value="1"/>
</dbReference>
<evidence type="ECO:0000256" key="4">
    <source>
        <dbReference type="ARBA" id="ARBA00022679"/>
    </source>
</evidence>
<dbReference type="GO" id="GO:0006298">
    <property type="term" value="P:mismatch repair"/>
    <property type="evidence" value="ECO:0007669"/>
    <property type="project" value="TreeGrafter"/>
</dbReference>
<protein>
    <recommendedName>
        <fullName evidence="2 7">Site-specific DNA-methyltransferase (adenine-specific)</fullName>
        <ecNumber evidence="2 7">2.1.1.72</ecNumber>
    </recommendedName>
</protein>
<keyword evidence="9" id="KW-1185">Reference proteome</keyword>
<dbReference type="CDD" id="cd00093">
    <property type="entry name" value="HTH_XRE"/>
    <property type="match status" value="1"/>
</dbReference>
<dbReference type="InterPro" id="IPR002052">
    <property type="entry name" value="DNA_methylase_N6_adenine_CS"/>
</dbReference>
<dbReference type="REBASE" id="356405">
    <property type="entry name" value="M.PbaPla110ORF22450P"/>
</dbReference>
<dbReference type="GO" id="GO:1904047">
    <property type="term" value="F:S-adenosyl-L-methionine binding"/>
    <property type="evidence" value="ECO:0007669"/>
    <property type="project" value="TreeGrafter"/>
</dbReference>
<dbReference type="GO" id="GO:0043565">
    <property type="term" value="F:sequence-specific DNA binding"/>
    <property type="evidence" value="ECO:0007669"/>
    <property type="project" value="TreeGrafter"/>
</dbReference>
<comment type="similarity">
    <text evidence="1 7">Belongs to the N(4)/N(6)-methyltransferase family.</text>
</comment>
<dbReference type="PROSITE" id="PS00092">
    <property type="entry name" value="N6_MTASE"/>
    <property type="match status" value="1"/>
</dbReference>
<dbReference type="InterPro" id="IPR029063">
    <property type="entry name" value="SAM-dependent_MTases_sf"/>
</dbReference>
<dbReference type="Gene3D" id="1.10.1020.10">
    <property type="entry name" value="Adenine-specific Methyltransferase, Domain 2"/>
    <property type="match status" value="1"/>
</dbReference>
<dbReference type="NCBIfam" id="TIGR00571">
    <property type="entry name" value="dam"/>
    <property type="match status" value="1"/>
</dbReference>
<sequence>MNEHHQKLFRNNLRTLLRREMLSQKQAAAQIGVDYKWFRRLCHRGLARPDRRTLDELEKVATFFGTTVSGLWIQQNQPRNHLPSLIKWTGGKRRQAKEIVSRFPRRIGTYYEPFLGGGSVLYELLRSGAHCEQIMCSDICRPLIEIWQIVRDDPRSISDFYDQIWHRLRNDGPQVFLEARAQFNKTGDPYLFYFLLRTCRNGLVRFNLRGRFTANLHHGRHGMKPDKVKLVVSEWSRLLRTNDVRFYVRDYQRVESQPGDVLYLDPPYQVKSSSRFYTGMIEFDQFYRWLRSQQGSYLLSLNGLWGGEDRRVDVPQDLYDEHSYLDAGKSMLSQLSGKKAAVLKDSLYVRLKSPVAGIDVQE</sequence>
<dbReference type="SUPFAM" id="SSF53335">
    <property type="entry name" value="S-adenosyl-L-methionine-dependent methyltransferases"/>
    <property type="match status" value="1"/>
</dbReference>
<evidence type="ECO:0000313" key="8">
    <source>
        <dbReference type="EMBL" id="QDU80515.1"/>
    </source>
</evidence>
<evidence type="ECO:0000256" key="6">
    <source>
        <dbReference type="ARBA" id="ARBA00047942"/>
    </source>
</evidence>
<dbReference type="InterPro" id="IPR012327">
    <property type="entry name" value="MeTrfase_D12"/>
</dbReference>
<dbReference type="OrthoDB" id="9805629at2"/>
<evidence type="ECO:0000256" key="2">
    <source>
        <dbReference type="ARBA" id="ARBA00011900"/>
    </source>
</evidence>
<keyword evidence="5 7" id="KW-0949">S-adenosyl-L-methionine</keyword>
<dbReference type="AlphaFoldDB" id="A0A518CMR5"/>
<evidence type="ECO:0000256" key="3">
    <source>
        <dbReference type="ARBA" id="ARBA00022603"/>
    </source>
</evidence>
<evidence type="ECO:0000256" key="1">
    <source>
        <dbReference type="ARBA" id="ARBA00006594"/>
    </source>
</evidence>
<dbReference type="Proteomes" id="UP000317178">
    <property type="component" value="Chromosome"/>
</dbReference>
<comment type="catalytic activity">
    <reaction evidence="6 7">
        <text>a 2'-deoxyadenosine in DNA + S-adenosyl-L-methionine = an N(6)-methyl-2'-deoxyadenosine in DNA + S-adenosyl-L-homocysteine + H(+)</text>
        <dbReference type="Rhea" id="RHEA:15197"/>
        <dbReference type="Rhea" id="RHEA-COMP:12418"/>
        <dbReference type="Rhea" id="RHEA-COMP:12419"/>
        <dbReference type="ChEBI" id="CHEBI:15378"/>
        <dbReference type="ChEBI" id="CHEBI:57856"/>
        <dbReference type="ChEBI" id="CHEBI:59789"/>
        <dbReference type="ChEBI" id="CHEBI:90615"/>
        <dbReference type="ChEBI" id="CHEBI:90616"/>
        <dbReference type="EC" id="2.1.1.72"/>
    </reaction>
</comment>
<keyword evidence="3 7" id="KW-0489">Methyltransferase</keyword>
<dbReference type="InterPro" id="IPR023095">
    <property type="entry name" value="Ade_MeTrfase_dom_2"/>
</dbReference>
<gene>
    <name evidence="8" type="primary">dpnM</name>
    <name evidence="8" type="ORF">Pla110_22450</name>
</gene>
<dbReference type="EMBL" id="CP036281">
    <property type="protein sequence ID" value="QDU80515.1"/>
    <property type="molecule type" value="Genomic_DNA"/>
</dbReference>
<dbReference type="Gene3D" id="3.40.50.150">
    <property type="entry name" value="Vaccinia Virus protein VP39"/>
    <property type="match status" value="1"/>
</dbReference>
<evidence type="ECO:0000256" key="7">
    <source>
        <dbReference type="RuleBase" id="RU361257"/>
    </source>
</evidence>
<evidence type="ECO:0000256" key="5">
    <source>
        <dbReference type="ARBA" id="ARBA00022691"/>
    </source>
</evidence>
<accession>A0A518CMR5</accession>
<dbReference type="PANTHER" id="PTHR30481">
    <property type="entry name" value="DNA ADENINE METHYLASE"/>
    <property type="match status" value="1"/>
</dbReference>
<reference evidence="8 9" key="1">
    <citation type="submission" date="2019-02" db="EMBL/GenBank/DDBJ databases">
        <title>Deep-cultivation of Planctomycetes and their phenomic and genomic characterization uncovers novel biology.</title>
        <authorList>
            <person name="Wiegand S."/>
            <person name="Jogler M."/>
            <person name="Boedeker C."/>
            <person name="Pinto D."/>
            <person name="Vollmers J."/>
            <person name="Rivas-Marin E."/>
            <person name="Kohn T."/>
            <person name="Peeters S.H."/>
            <person name="Heuer A."/>
            <person name="Rast P."/>
            <person name="Oberbeckmann S."/>
            <person name="Bunk B."/>
            <person name="Jeske O."/>
            <person name="Meyerdierks A."/>
            <person name="Storesund J.E."/>
            <person name="Kallscheuer N."/>
            <person name="Luecker S."/>
            <person name="Lage O.M."/>
            <person name="Pohl T."/>
            <person name="Merkel B.J."/>
            <person name="Hornburger P."/>
            <person name="Mueller R.-W."/>
            <person name="Bruemmer F."/>
            <person name="Labrenz M."/>
            <person name="Spormann A.M."/>
            <person name="Op den Camp H."/>
            <person name="Overmann J."/>
            <person name="Amann R."/>
            <person name="Jetten M.S.M."/>
            <person name="Mascher T."/>
            <person name="Medema M.H."/>
            <person name="Devos D.P."/>
            <person name="Kaster A.-K."/>
            <person name="Ovreas L."/>
            <person name="Rohde M."/>
            <person name="Galperin M.Y."/>
            <person name="Jogler C."/>
        </authorList>
    </citation>
    <scope>NUCLEOTIDE SEQUENCE [LARGE SCALE GENOMIC DNA]</scope>
    <source>
        <strain evidence="8 9">Pla110</strain>
    </source>
</reference>
<name>A0A518CMR5_9PLAN</name>
<keyword evidence="4 7" id="KW-0808">Transferase</keyword>
<dbReference type="EC" id="2.1.1.72" evidence="2 7"/>
<organism evidence="8 9">
    <name type="scientific">Polystyrenella longa</name>
    <dbReference type="NCBI Taxonomy" id="2528007"/>
    <lineage>
        <taxon>Bacteria</taxon>
        <taxon>Pseudomonadati</taxon>
        <taxon>Planctomycetota</taxon>
        <taxon>Planctomycetia</taxon>
        <taxon>Planctomycetales</taxon>
        <taxon>Planctomycetaceae</taxon>
        <taxon>Polystyrenella</taxon>
    </lineage>
</organism>
<dbReference type="GO" id="GO:0032259">
    <property type="term" value="P:methylation"/>
    <property type="evidence" value="ECO:0007669"/>
    <property type="project" value="UniProtKB-KW"/>
</dbReference>